<name>A0A101T8V7_9ACTN</name>
<dbReference type="OrthoDB" id="3292949at2"/>
<dbReference type="InterPro" id="IPR029060">
    <property type="entry name" value="PIN-like_dom_sf"/>
</dbReference>
<dbReference type="SUPFAM" id="SSF88723">
    <property type="entry name" value="PIN domain-like"/>
    <property type="match status" value="1"/>
</dbReference>
<dbReference type="EMBL" id="LMWX01000013">
    <property type="protein sequence ID" value="KUN87773.1"/>
    <property type="molecule type" value="Genomic_DNA"/>
</dbReference>
<reference evidence="1 2" key="1">
    <citation type="submission" date="2015-10" db="EMBL/GenBank/DDBJ databases">
        <title>Draft genome sequence of Streptomyces bungoensis DSM 41781, type strain for the species Streptomyces bungoensis.</title>
        <authorList>
            <person name="Ruckert C."/>
            <person name="Winkler A."/>
            <person name="Kalinowski J."/>
            <person name="Kampfer P."/>
            <person name="Glaeser S."/>
        </authorList>
    </citation>
    <scope>NUCLEOTIDE SEQUENCE [LARGE SCALE GENOMIC DNA]</scope>
    <source>
        <strain evidence="1 2">DSM 41781</strain>
    </source>
</reference>
<dbReference type="RefSeq" id="WP_061918930.1">
    <property type="nucleotide sequence ID" value="NZ_JBEYBH010000001.1"/>
</dbReference>
<evidence type="ECO:0000313" key="2">
    <source>
        <dbReference type="Proteomes" id="UP000053024"/>
    </source>
</evidence>
<keyword evidence="2" id="KW-1185">Reference proteome</keyword>
<accession>A0A101T8V7</accession>
<evidence type="ECO:0000313" key="1">
    <source>
        <dbReference type="EMBL" id="KUN87773.1"/>
    </source>
</evidence>
<sequence>MSHTARAKLHRPRQRVFVFDSEALSKAVHGDREMAALIKTAPRLDIPIVTSALTTLEAWHPRETSRQALWNWTLSRIRVLHTDDQVIAMARDMLKAAGLHGHKYAIDAILAAVAGREAVQGAEATVFTSDTEDMAQLLAGHPVRVEKV</sequence>
<dbReference type="Proteomes" id="UP000053024">
    <property type="component" value="Unassembled WGS sequence"/>
</dbReference>
<protein>
    <recommendedName>
        <fullName evidence="3">PIN domain-containing protein</fullName>
    </recommendedName>
</protein>
<comment type="caution">
    <text evidence="1">The sequence shown here is derived from an EMBL/GenBank/DDBJ whole genome shotgun (WGS) entry which is preliminary data.</text>
</comment>
<evidence type="ECO:0008006" key="3">
    <source>
        <dbReference type="Google" id="ProtNLM"/>
    </source>
</evidence>
<organism evidence="1 2">
    <name type="scientific">Streptomyces bungoensis</name>
    <dbReference type="NCBI Taxonomy" id="285568"/>
    <lineage>
        <taxon>Bacteria</taxon>
        <taxon>Bacillati</taxon>
        <taxon>Actinomycetota</taxon>
        <taxon>Actinomycetes</taxon>
        <taxon>Kitasatosporales</taxon>
        <taxon>Streptomycetaceae</taxon>
        <taxon>Streptomyces</taxon>
    </lineage>
</organism>
<proteinExistence type="predicted"/>
<dbReference type="Gene3D" id="3.40.50.1010">
    <property type="entry name" value="5'-nuclease"/>
    <property type="match status" value="1"/>
</dbReference>
<gene>
    <name evidence="1" type="ORF">AQJ66_09070</name>
</gene>
<dbReference type="AlphaFoldDB" id="A0A101T8V7"/>
<dbReference type="STRING" id="285568.AQJ66_09070"/>